<feature type="transmembrane region" description="Helical" evidence="1">
    <location>
        <begin position="7"/>
        <end position="32"/>
    </location>
</feature>
<dbReference type="AlphaFoldDB" id="Q0EY05"/>
<evidence type="ECO:0000256" key="1">
    <source>
        <dbReference type="SAM" id="Phobius"/>
    </source>
</evidence>
<organism evidence="2 3">
    <name type="scientific">Mariprofundus ferrooxydans PV-1</name>
    <dbReference type="NCBI Taxonomy" id="314345"/>
    <lineage>
        <taxon>Bacteria</taxon>
        <taxon>Pseudomonadati</taxon>
        <taxon>Pseudomonadota</taxon>
        <taxon>Candidatius Mariprofundia</taxon>
        <taxon>Mariprofundales</taxon>
        <taxon>Mariprofundaceae</taxon>
        <taxon>Mariprofundus</taxon>
    </lineage>
</organism>
<keyword evidence="1" id="KW-0472">Membrane</keyword>
<proteinExistence type="predicted"/>
<reference evidence="2 3" key="1">
    <citation type="submission" date="2006-09" db="EMBL/GenBank/DDBJ databases">
        <authorList>
            <person name="Emerson D."/>
            <person name="Ferriera S."/>
            <person name="Johnson J."/>
            <person name="Kravitz S."/>
            <person name="Halpern A."/>
            <person name="Remington K."/>
            <person name="Beeson K."/>
            <person name="Tran B."/>
            <person name="Rogers Y.-H."/>
            <person name="Friedman R."/>
            <person name="Venter J.C."/>
        </authorList>
    </citation>
    <scope>NUCLEOTIDE SEQUENCE [LARGE SCALE GENOMIC DNA]</scope>
    <source>
        <strain evidence="2 3">PV-1</strain>
    </source>
</reference>
<name>Q0EY05_9PROT</name>
<dbReference type="EMBL" id="AATS01000011">
    <property type="protein sequence ID" value="EAU54221.1"/>
    <property type="molecule type" value="Genomic_DNA"/>
</dbReference>
<dbReference type="InParanoid" id="Q0EY05"/>
<feature type="transmembrane region" description="Helical" evidence="1">
    <location>
        <begin position="38"/>
        <end position="59"/>
    </location>
</feature>
<dbReference type="STRING" id="314344.AL013_06020"/>
<keyword evidence="3" id="KW-1185">Reference proteome</keyword>
<protein>
    <submittedName>
        <fullName evidence="2">Uncharacterized protein</fullName>
    </submittedName>
</protein>
<dbReference type="HOGENOM" id="CLU_2650187_0_0_0"/>
<keyword evidence="1" id="KW-0812">Transmembrane</keyword>
<sequence>MRKAGGVILIIVGVILIALAALRAFSVITIFLNNEASGYGVGFLAGTAVFLILLSFLGIKAFKKGRVMLKPSESLK</sequence>
<keyword evidence="1" id="KW-1133">Transmembrane helix</keyword>
<accession>Q0EY05</accession>
<dbReference type="Proteomes" id="UP000005297">
    <property type="component" value="Unassembled WGS sequence"/>
</dbReference>
<gene>
    <name evidence="2" type="ORF">SPV1_05652</name>
</gene>
<evidence type="ECO:0000313" key="2">
    <source>
        <dbReference type="EMBL" id="EAU54221.1"/>
    </source>
</evidence>
<evidence type="ECO:0000313" key="3">
    <source>
        <dbReference type="Proteomes" id="UP000005297"/>
    </source>
</evidence>
<comment type="caution">
    <text evidence="2">The sequence shown here is derived from an EMBL/GenBank/DDBJ whole genome shotgun (WGS) entry which is preliminary data.</text>
</comment>